<dbReference type="Gene3D" id="1.20.5.100">
    <property type="entry name" value="Cytochrome c1, transmembrane anchor, C-terminal"/>
    <property type="match status" value="1"/>
</dbReference>
<evidence type="ECO:0000256" key="9">
    <source>
        <dbReference type="PIRSR" id="PIRSR500134-2"/>
    </source>
</evidence>
<feature type="binding site" evidence="10">
    <location>
        <position position="87"/>
    </location>
    <ligand>
        <name>NAD(+)</name>
        <dbReference type="ChEBI" id="CHEBI:57540"/>
    </ligand>
</feature>
<feature type="binding site" evidence="10">
    <location>
        <position position="31"/>
    </location>
    <ligand>
        <name>NAD(+)</name>
        <dbReference type="ChEBI" id="CHEBI:57540"/>
    </ligand>
</feature>
<dbReference type="Gene3D" id="3.40.50.720">
    <property type="entry name" value="NAD(P)-binding Rossmann-like Domain"/>
    <property type="match status" value="2"/>
</dbReference>
<dbReference type="Proteomes" id="UP000677918">
    <property type="component" value="Unassembled WGS sequence"/>
</dbReference>
<feature type="binding site" evidence="10">
    <location>
        <position position="265"/>
    </location>
    <ligand>
        <name>NAD(+)</name>
        <dbReference type="ChEBI" id="CHEBI:57540"/>
    </ligand>
</feature>
<comment type="pathway">
    <text evidence="1">Nucleotide-sugar biosynthesis; UDP-alpha-D-glucuronate biosynthesis; UDP-alpha-D-glucuronate from UDP-alpha-D-glucose: step 1/1.</text>
</comment>
<feature type="binding site" evidence="9">
    <location>
        <position position="206"/>
    </location>
    <ligand>
        <name>substrate</name>
    </ligand>
</feature>
<evidence type="ECO:0000256" key="8">
    <source>
        <dbReference type="PIRSR" id="PIRSR500134-1"/>
    </source>
</evidence>
<dbReference type="Pfam" id="PF03721">
    <property type="entry name" value="UDPG_MGDP_dh_N"/>
    <property type="match status" value="1"/>
</dbReference>
<comment type="caution">
    <text evidence="12">The sequence shown here is derived from an EMBL/GenBank/DDBJ whole genome shotgun (WGS) entry which is preliminary data.</text>
</comment>
<dbReference type="Pfam" id="PF00984">
    <property type="entry name" value="UDPG_MGDP_dh"/>
    <property type="match status" value="1"/>
</dbReference>
<dbReference type="NCBIfam" id="NF047673">
    <property type="entry name" value="TeichurnBiosyTuaD"/>
    <property type="match status" value="1"/>
</dbReference>
<dbReference type="SUPFAM" id="SSF51735">
    <property type="entry name" value="NAD(P)-binding Rossmann-fold domains"/>
    <property type="match status" value="1"/>
</dbReference>
<feature type="active site" description="Nucleophile" evidence="8">
    <location>
        <position position="262"/>
    </location>
</feature>
<name>A0A8J4H7J4_9BACL</name>
<dbReference type="EC" id="1.1.1.22" evidence="3 7"/>
<evidence type="ECO:0000256" key="6">
    <source>
        <dbReference type="ARBA" id="ARBA00047473"/>
    </source>
</evidence>
<feature type="binding site" evidence="10">
    <location>
        <position position="122"/>
    </location>
    <ligand>
        <name>NAD(+)</name>
        <dbReference type="ChEBI" id="CHEBI:57540"/>
    </ligand>
</feature>
<dbReference type="InterPro" id="IPR014027">
    <property type="entry name" value="UDP-Glc/GDP-Man_DH_C"/>
</dbReference>
<dbReference type="GO" id="GO:0006065">
    <property type="term" value="P:UDP-glucuronate biosynthetic process"/>
    <property type="evidence" value="ECO:0007669"/>
    <property type="project" value="UniProtKB-UniPathway"/>
</dbReference>
<dbReference type="InterPro" id="IPR001732">
    <property type="entry name" value="UDP-Glc/GDP-Man_DH_N"/>
</dbReference>
<dbReference type="NCBIfam" id="TIGR03026">
    <property type="entry name" value="NDP-sugDHase"/>
    <property type="match status" value="1"/>
</dbReference>
<evidence type="ECO:0000313" key="13">
    <source>
        <dbReference type="Proteomes" id="UP000677918"/>
    </source>
</evidence>
<feature type="binding site" evidence="9">
    <location>
        <position position="259"/>
    </location>
    <ligand>
        <name>substrate</name>
    </ligand>
</feature>
<reference evidence="12" key="1">
    <citation type="submission" date="2021-04" db="EMBL/GenBank/DDBJ databases">
        <title>Draft genome sequence of Xylanibacillus composti strain K13.</title>
        <authorList>
            <person name="Uke A."/>
            <person name="Chhe C."/>
            <person name="Baramee S."/>
            <person name="Kosugi A."/>
        </authorList>
    </citation>
    <scope>NUCLEOTIDE SEQUENCE</scope>
    <source>
        <strain evidence="12">K13</strain>
    </source>
</reference>
<evidence type="ECO:0000256" key="7">
    <source>
        <dbReference type="PIRNR" id="PIRNR000124"/>
    </source>
</evidence>
<dbReference type="GO" id="GO:0003979">
    <property type="term" value="F:UDP-glucose 6-dehydrogenase activity"/>
    <property type="evidence" value="ECO:0007669"/>
    <property type="project" value="UniProtKB-EC"/>
</dbReference>
<dbReference type="PIRSF" id="PIRSF000124">
    <property type="entry name" value="UDPglc_GDPman_dh"/>
    <property type="match status" value="1"/>
</dbReference>
<evidence type="ECO:0000256" key="10">
    <source>
        <dbReference type="PIRSR" id="PIRSR500134-3"/>
    </source>
</evidence>
<dbReference type="Pfam" id="PF03720">
    <property type="entry name" value="UDPG_MGDP_dh_C"/>
    <property type="match status" value="1"/>
</dbReference>
<accession>A0A8J4H7J4</accession>
<dbReference type="InterPro" id="IPR014026">
    <property type="entry name" value="UDP-Glc/GDP-Man_DH_dimer"/>
</dbReference>
<dbReference type="GO" id="GO:0000271">
    <property type="term" value="P:polysaccharide biosynthetic process"/>
    <property type="evidence" value="ECO:0007669"/>
    <property type="project" value="InterPro"/>
</dbReference>
<keyword evidence="4 7" id="KW-0560">Oxidoreductase</keyword>
<organism evidence="12 13">
    <name type="scientific">Xylanibacillus composti</name>
    <dbReference type="NCBI Taxonomy" id="1572762"/>
    <lineage>
        <taxon>Bacteria</taxon>
        <taxon>Bacillati</taxon>
        <taxon>Bacillota</taxon>
        <taxon>Bacilli</taxon>
        <taxon>Bacillales</taxon>
        <taxon>Paenibacillaceae</taxon>
        <taxon>Xylanibacillus</taxon>
    </lineage>
</organism>
<dbReference type="PANTHER" id="PTHR43750">
    <property type="entry name" value="UDP-GLUCOSE 6-DEHYDROGENASE TUAD"/>
    <property type="match status" value="1"/>
</dbReference>
<proteinExistence type="inferred from homology"/>
<dbReference type="UniPathway" id="UPA00038">
    <property type="reaction ID" value="UER00491"/>
</dbReference>
<feature type="binding site" evidence="9">
    <location>
        <begin position="154"/>
        <end position="157"/>
    </location>
    <ligand>
        <name>substrate</name>
    </ligand>
</feature>
<dbReference type="RefSeq" id="WP_213414044.1">
    <property type="nucleotide sequence ID" value="NZ_BOVK01000075.1"/>
</dbReference>
<feature type="binding site" evidence="9">
    <location>
        <begin position="251"/>
        <end position="255"/>
    </location>
    <ligand>
        <name>substrate</name>
    </ligand>
</feature>
<evidence type="ECO:0000256" key="1">
    <source>
        <dbReference type="ARBA" id="ARBA00004701"/>
    </source>
</evidence>
<keyword evidence="5 7" id="KW-0520">NAD</keyword>
<dbReference type="GO" id="GO:0051287">
    <property type="term" value="F:NAD binding"/>
    <property type="evidence" value="ECO:0007669"/>
    <property type="project" value="InterPro"/>
</dbReference>
<evidence type="ECO:0000313" key="12">
    <source>
        <dbReference type="EMBL" id="GIQ71247.1"/>
    </source>
</evidence>
<dbReference type="InterPro" id="IPR008927">
    <property type="entry name" value="6-PGluconate_DH-like_C_sf"/>
</dbReference>
<keyword evidence="13" id="KW-1185">Reference proteome</keyword>
<feature type="domain" description="UDP-glucose/GDP-mannose dehydrogenase C-terminal" evidence="11">
    <location>
        <begin position="315"/>
        <end position="417"/>
    </location>
</feature>
<evidence type="ECO:0000256" key="5">
    <source>
        <dbReference type="ARBA" id="ARBA00023027"/>
    </source>
</evidence>
<evidence type="ECO:0000256" key="4">
    <source>
        <dbReference type="ARBA" id="ARBA00023002"/>
    </source>
</evidence>
<feature type="binding site" evidence="9">
    <location>
        <position position="322"/>
    </location>
    <ligand>
        <name>substrate</name>
    </ligand>
</feature>
<comment type="similarity">
    <text evidence="2 7">Belongs to the UDP-glucose/GDP-mannose dehydrogenase family.</text>
</comment>
<evidence type="ECO:0000256" key="3">
    <source>
        <dbReference type="ARBA" id="ARBA00012954"/>
    </source>
</evidence>
<evidence type="ECO:0000259" key="11">
    <source>
        <dbReference type="SMART" id="SM00984"/>
    </source>
</evidence>
<comment type="catalytic activity">
    <reaction evidence="6 7">
        <text>UDP-alpha-D-glucose + 2 NAD(+) + H2O = UDP-alpha-D-glucuronate + 2 NADH + 3 H(+)</text>
        <dbReference type="Rhea" id="RHEA:23596"/>
        <dbReference type="ChEBI" id="CHEBI:15377"/>
        <dbReference type="ChEBI" id="CHEBI:15378"/>
        <dbReference type="ChEBI" id="CHEBI:57540"/>
        <dbReference type="ChEBI" id="CHEBI:57945"/>
        <dbReference type="ChEBI" id="CHEBI:58052"/>
        <dbReference type="ChEBI" id="CHEBI:58885"/>
        <dbReference type="EC" id="1.1.1.22"/>
    </reaction>
</comment>
<dbReference type="SMART" id="SM00984">
    <property type="entry name" value="UDPG_MGDP_dh_C"/>
    <property type="match status" value="1"/>
</dbReference>
<protein>
    <recommendedName>
        <fullName evidence="3 7">UDP-glucose 6-dehydrogenase</fullName>
        <ecNumber evidence="3 7">1.1.1.22</ecNumber>
    </recommendedName>
</protein>
<dbReference type="AlphaFoldDB" id="A0A8J4H7J4"/>
<dbReference type="PANTHER" id="PTHR43750:SF3">
    <property type="entry name" value="UDP-GLUCOSE 6-DEHYDROGENASE TUAD"/>
    <property type="match status" value="1"/>
</dbReference>
<feature type="binding site" evidence="10">
    <location>
        <position position="36"/>
    </location>
    <ligand>
        <name>NAD(+)</name>
        <dbReference type="ChEBI" id="CHEBI:57540"/>
    </ligand>
</feature>
<feature type="binding site" evidence="10">
    <location>
        <position position="329"/>
    </location>
    <ligand>
        <name>NAD(+)</name>
        <dbReference type="ChEBI" id="CHEBI:57540"/>
    </ligand>
</feature>
<sequence length="440" mass="47861">MRNIAVIGTGYVGLVSGTCFSDIGNRVVCCDIDSMKIDMLKKGVVPIYEPGLEEVVQRNIKAGRLSFSTDIPVAIQEADIIYIAVGTPMTITGGADLRYVTSVAKTIGENMNGYKVIVNKSTVPVGTGRMVERLIREHLGDPSLEFDVVSNPEFLREGSALADCMNMERAVIGATSDRAAQIIAELHQPFNTEIMITDLESAEMIKYAANCFLATKISYINAIANICEQVGADVTEVAKGIGMDSRIGSRFLQAGIGYGGSCFPKDTHALVHLAESVGYDFKLLKSVIAANDAQKLVVVDKLMQVLGDLKGRTIAVLGLAFKPNTNDMRDAPSLQIVPALLRKEAQLRCYDPIAISEAKVHFGERVTYTSDVEECLLNADAALILTEWDQVKKLDLGKVKKLMAAPIIVDGRNCFPLRQVREAGFIYHSIGRPEVNLDEN</sequence>
<evidence type="ECO:0000256" key="2">
    <source>
        <dbReference type="ARBA" id="ARBA00006601"/>
    </source>
</evidence>
<dbReference type="InterPro" id="IPR036291">
    <property type="entry name" value="NAD(P)-bd_dom_sf"/>
</dbReference>
<dbReference type="InterPro" id="IPR028357">
    <property type="entry name" value="UDPglc_DH_bac"/>
</dbReference>
<dbReference type="InterPro" id="IPR036220">
    <property type="entry name" value="UDP-Glc/GDP-Man_DH_C_sf"/>
</dbReference>
<dbReference type="SUPFAM" id="SSF52413">
    <property type="entry name" value="UDP-glucose/GDP-mannose dehydrogenase C-terminal domain"/>
    <property type="match status" value="1"/>
</dbReference>
<dbReference type="InterPro" id="IPR017476">
    <property type="entry name" value="UDP-Glc/GDP-Man"/>
</dbReference>
<feature type="binding site" evidence="10">
    <location>
        <position position="157"/>
    </location>
    <ligand>
        <name>NAD(+)</name>
        <dbReference type="ChEBI" id="CHEBI:57540"/>
    </ligand>
</feature>
<dbReference type="EMBL" id="BOVK01000075">
    <property type="protein sequence ID" value="GIQ71247.1"/>
    <property type="molecule type" value="Genomic_DNA"/>
</dbReference>
<gene>
    <name evidence="12" type="primary">tuaD</name>
    <name evidence="12" type="ORF">XYCOK13_40710</name>
</gene>
<dbReference type="SUPFAM" id="SSF48179">
    <property type="entry name" value="6-phosphogluconate dehydrogenase C-terminal domain-like"/>
    <property type="match status" value="1"/>
</dbReference>
<dbReference type="PIRSF" id="PIRSF500134">
    <property type="entry name" value="UDPglc_DH_bac"/>
    <property type="match status" value="1"/>
</dbReference>